<dbReference type="GO" id="GO:0016020">
    <property type="term" value="C:membrane"/>
    <property type="evidence" value="ECO:0007669"/>
    <property type="project" value="UniProtKB-SubCell"/>
</dbReference>
<dbReference type="Pfam" id="PF01066">
    <property type="entry name" value="CDP-OH_P_transf"/>
    <property type="match status" value="1"/>
</dbReference>
<evidence type="ECO:0000256" key="5">
    <source>
        <dbReference type="ARBA" id="ARBA00022692"/>
    </source>
</evidence>
<comment type="similarity">
    <text evidence="2 12">Belongs to the CDP-alcohol phosphatidyltransferase class-I family.</text>
</comment>
<dbReference type="PANTHER" id="PTHR14269:SF62">
    <property type="entry name" value="CDP-DIACYLGLYCEROL--GLYCEROL-3-PHOSPHATE 3-PHOSPHATIDYLTRANSFERASE 1, CHLOROPLASTIC"/>
    <property type="match status" value="1"/>
</dbReference>
<dbReference type="NCBIfam" id="TIGR00560">
    <property type="entry name" value="pgsA"/>
    <property type="match status" value="1"/>
</dbReference>
<keyword evidence="6 14" id="KW-1133">Transmembrane helix</keyword>
<dbReference type="PANTHER" id="PTHR14269">
    <property type="entry name" value="CDP-DIACYLGLYCEROL--GLYCEROL-3-PHOSPHATE 3-PHOSPHATIDYLTRANSFERASE-RELATED"/>
    <property type="match status" value="1"/>
</dbReference>
<feature type="transmembrane region" description="Helical" evidence="14">
    <location>
        <begin position="21"/>
        <end position="49"/>
    </location>
</feature>
<sequence length="301" mass="34514">MPRRTREHRAARKMRVETKKFGTANWLTVTRLLLMIPFIIIMCVSFSLLRTGKTVDDIDASTFYYYIENSKPILAGSYYKLHISILYWINLIIFIAAMITDFVDGHVARKTKTISAFGKIFDPIADKVATSLMLIYLTILNYTFLPIVILFIIRDIIVDGCRVYAIKKDIEIKANIWGKIKTIIVSFSIVAIAIAGPWVYNVLTINEENNQRIWHSTYLIYTNIPLIIGLLIAWISGIIYMKKYLKGITNELVNKHEMLNAENAMIDETKANKKAETSAEIKKEETQENVVSETSEDNSKE</sequence>
<evidence type="ECO:0000313" key="16">
    <source>
        <dbReference type="Proteomes" id="UP000249865"/>
    </source>
</evidence>
<accession>A0A2Z4LM75</accession>
<evidence type="ECO:0000256" key="1">
    <source>
        <dbReference type="ARBA" id="ARBA00004141"/>
    </source>
</evidence>
<dbReference type="GO" id="GO:0008444">
    <property type="term" value="F:CDP-diacylglycerol-glycerol-3-phosphate 3-phosphatidyltransferase activity"/>
    <property type="evidence" value="ECO:0007669"/>
    <property type="project" value="UniProtKB-UniRule"/>
</dbReference>
<dbReference type="Gene3D" id="1.20.120.1760">
    <property type="match status" value="1"/>
</dbReference>
<dbReference type="InterPro" id="IPR050324">
    <property type="entry name" value="CDP-alcohol_PTase-I"/>
</dbReference>
<keyword evidence="7" id="KW-0443">Lipid metabolism</keyword>
<keyword evidence="9" id="KW-0594">Phospholipid biosynthesis</keyword>
<dbReference type="KEGG" id="mclo:DK849_01865"/>
<evidence type="ECO:0000256" key="14">
    <source>
        <dbReference type="SAM" id="Phobius"/>
    </source>
</evidence>
<evidence type="ECO:0000256" key="11">
    <source>
        <dbReference type="NCBIfam" id="TIGR00560"/>
    </source>
</evidence>
<dbReference type="RefSeq" id="WP_084271869.1">
    <property type="nucleotide sequence ID" value="NZ_CP030103.1"/>
</dbReference>
<keyword evidence="10" id="KW-1208">Phospholipid metabolism</keyword>
<feature type="transmembrane region" description="Helical" evidence="14">
    <location>
        <begin position="124"/>
        <end position="142"/>
    </location>
</feature>
<dbReference type="InterPro" id="IPR048254">
    <property type="entry name" value="CDP_ALCOHOL_P_TRANSF_CS"/>
</dbReference>
<keyword evidence="5 14" id="KW-0812">Transmembrane</keyword>
<dbReference type="AlphaFoldDB" id="A0A2Z4LM75"/>
<reference evidence="16" key="1">
    <citation type="submission" date="2018-06" db="EMBL/GenBank/DDBJ databases">
        <title>Complete genome sequences of Mycoplasma anatis, M. anseris and M. cloacale type strains.</title>
        <authorList>
            <person name="Grozner D."/>
            <person name="Forro B."/>
            <person name="Sulyok K.M."/>
            <person name="Marton S."/>
            <person name="Kreizinger Z."/>
            <person name="Banyai K."/>
            <person name="Gyuranecz M."/>
        </authorList>
    </citation>
    <scope>NUCLEOTIDE SEQUENCE [LARGE SCALE GENOMIC DNA]</scope>
    <source>
        <strain evidence="16">NCTC 10199</strain>
    </source>
</reference>
<dbReference type="InterPro" id="IPR043130">
    <property type="entry name" value="CDP-OH_PTrfase_TM_dom"/>
</dbReference>
<comment type="subcellular location">
    <subcellularLocation>
        <location evidence="1">Membrane</location>
        <topology evidence="1">Multi-pass membrane protein</topology>
    </subcellularLocation>
</comment>
<feature type="transmembrane region" description="Helical" evidence="14">
    <location>
        <begin position="178"/>
        <end position="200"/>
    </location>
</feature>
<gene>
    <name evidence="15" type="primary">pgsA</name>
    <name evidence="15" type="ORF">DK849_01865</name>
</gene>
<feature type="compositionally biased region" description="Basic and acidic residues" evidence="13">
    <location>
        <begin position="276"/>
        <end position="286"/>
    </location>
</feature>
<dbReference type="InterPro" id="IPR004570">
    <property type="entry name" value="Phosphatidylglycerol_P_synth"/>
</dbReference>
<keyword evidence="3" id="KW-0444">Lipid biosynthesis</keyword>
<feature type="transmembrane region" description="Helical" evidence="14">
    <location>
        <begin position="85"/>
        <end position="103"/>
    </location>
</feature>
<evidence type="ECO:0000256" key="6">
    <source>
        <dbReference type="ARBA" id="ARBA00022989"/>
    </source>
</evidence>
<dbReference type="PROSITE" id="PS00379">
    <property type="entry name" value="CDP_ALCOHOL_P_TRANSF"/>
    <property type="match status" value="1"/>
</dbReference>
<evidence type="ECO:0000256" key="7">
    <source>
        <dbReference type="ARBA" id="ARBA00023098"/>
    </source>
</evidence>
<evidence type="ECO:0000256" key="8">
    <source>
        <dbReference type="ARBA" id="ARBA00023136"/>
    </source>
</evidence>
<proteinExistence type="inferred from homology"/>
<name>A0A2Z4LM75_9BACT</name>
<dbReference type="EMBL" id="CP030103">
    <property type="protein sequence ID" value="AWX42804.1"/>
    <property type="molecule type" value="Genomic_DNA"/>
</dbReference>
<evidence type="ECO:0000256" key="13">
    <source>
        <dbReference type="SAM" id="MobiDB-lite"/>
    </source>
</evidence>
<evidence type="ECO:0000313" key="15">
    <source>
        <dbReference type="EMBL" id="AWX42804.1"/>
    </source>
</evidence>
<protein>
    <recommendedName>
        <fullName evidence="11">CDP-diacylglycerol--glycerol-3-phosphate 3-phosphatidyltransferase</fullName>
        <ecNumber evidence="11">2.7.8.5</ecNumber>
    </recommendedName>
</protein>
<feature type="region of interest" description="Disordered" evidence="13">
    <location>
        <begin position="276"/>
        <end position="301"/>
    </location>
</feature>
<dbReference type="EC" id="2.7.8.5" evidence="11"/>
<dbReference type="InterPro" id="IPR000462">
    <property type="entry name" value="CDP-OH_P_trans"/>
</dbReference>
<evidence type="ECO:0000256" key="3">
    <source>
        <dbReference type="ARBA" id="ARBA00022516"/>
    </source>
</evidence>
<evidence type="ECO:0000256" key="4">
    <source>
        <dbReference type="ARBA" id="ARBA00022679"/>
    </source>
</evidence>
<evidence type="ECO:0000256" key="9">
    <source>
        <dbReference type="ARBA" id="ARBA00023209"/>
    </source>
</evidence>
<feature type="transmembrane region" description="Helical" evidence="14">
    <location>
        <begin position="220"/>
        <end position="241"/>
    </location>
</feature>
<organism evidence="15 16">
    <name type="scientific">Metamycoplasma cloacale</name>
    <dbReference type="NCBI Taxonomy" id="92401"/>
    <lineage>
        <taxon>Bacteria</taxon>
        <taxon>Bacillati</taxon>
        <taxon>Mycoplasmatota</taxon>
        <taxon>Mycoplasmoidales</taxon>
        <taxon>Metamycoplasmataceae</taxon>
        <taxon>Metamycoplasma</taxon>
    </lineage>
</organism>
<keyword evidence="4 12" id="KW-0808">Transferase</keyword>
<dbReference type="GO" id="GO:0046474">
    <property type="term" value="P:glycerophospholipid biosynthetic process"/>
    <property type="evidence" value="ECO:0007669"/>
    <property type="project" value="TreeGrafter"/>
</dbReference>
<dbReference type="OrthoDB" id="9796672at2"/>
<evidence type="ECO:0000256" key="2">
    <source>
        <dbReference type="ARBA" id="ARBA00010441"/>
    </source>
</evidence>
<keyword evidence="8 14" id="KW-0472">Membrane</keyword>
<keyword evidence="16" id="KW-1185">Reference proteome</keyword>
<evidence type="ECO:0000256" key="10">
    <source>
        <dbReference type="ARBA" id="ARBA00023264"/>
    </source>
</evidence>
<evidence type="ECO:0000256" key="12">
    <source>
        <dbReference type="RuleBase" id="RU003750"/>
    </source>
</evidence>
<dbReference type="Proteomes" id="UP000249865">
    <property type="component" value="Chromosome"/>
</dbReference>